<proteinExistence type="predicted"/>
<dbReference type="EMBL" id="LAZR01060113">
    <property type="protein sequence ID" value="KKK66367.1"/>
    <property type="molecule type" value="Genomic_DNA"/>
</dbReference>
<accession>A0A0F8XB72</accession>
<comment type="caution">
    <text evidence="1">The sequence shown here is derived from an EMBL/GenBank/DDBJ whole genome shotgun (WGS) entry which is preliminary data.</text>
</comment>
<feature type="non-terminal residue" evidence="1">
    <location>
        <position position="100"/>
    </location>
</feature>
<evidence type="ECO:0000313" key="1">
    <source>
        <dbReference type="EMBL" id="KKK66367.1"/>
    </source>
</evidence>
<organism evidence="1">
    <name type="scientific">marine sediment metagenome</name>
    <dbReference type="NCBI Taxonomy" id="412755"/>
    <lineage>
        <taxon>unclassified sequences</taxon>
        <taxon>metagenomes</taxon>
        <taxon>ecological metagenomes</taxon>
    </lineage>
</organism>
<gene>
    <name evidence="1" type="ORF">LCGC14_2964840</name>
</gene>
<protein>
    <submittedName>
        <fullName evidence="1">Uncharacterized protein</fullName>
    </submittedName>
</protein>
<dbReference type="AlphaFoldDB" id="A0A0F8XB72"/>
<sequence length="100" mass="11850">MWKRIIKAWRVLRGVPTYNDDEKFMEVKANMESGLKDLETAMLSVREFIPVFNTHQEFIRVNVQMRRLTVFIRNNYGAQVEAGEHRRFVTSVDVAVHYMS</sequence>
<name>A0A0F8XB72_9ZZZZ</name>
<reference evidence="1" key="1">
    <citation type="journal article" date="2015" name="Nature">
        <title>Complex archaea that bridge the gap between prokaryotes and eukaryotes.</title>
        <authorList>
            <person name="Spang A."/>
            <person name="Saw J.H."/>
            <person name="Jorgensen S.L."/>
            <person name="Zaremba-Niedzwiedzka K."/>
            <person name="Martijn J."/>
            <person name="Lind A.E."/>
            <person name="van Eijk R."/>
            <person name="Schleper C."/>
            <person name="Guy L."/>
            <person name="Ettema T.J."/>
        </authorList>
    </citation>
    <scope>NUCLEOTIDE SEQUENCE</scope>
</reference>